<protein>
    <submittedName>
        <fullName evidence="2">ROK family protein</fullName>
    </submittedName>
</protein>
<dbReference type="InterPro" id="IPR000600">
    <property type="entry name" value="ROK"/>
</dbReference>
<comment type="similarity">
    <text evidence="1">Belongs to the ROK (NagC/XylR) family.</text>
</comment>
<dbReference type="EMBL" id="QIBX01000018">
    <property type="protein sequence ID" value="RNL38414.1"/>
    <property type="molecule type" value="Genomic_DNA"/>
</dbReference>
<evidence type="ECO:0000256" key="1">
    <source>
        <dbReference type="ARBA" id="ARBA00006479"/>
    </source>
</evidence>
<sequence length="324" mass="32893">MGADTRADIETQETTASWPLTVVSVDVGGTKIAVATVLYKHEGGAPSIPWKIEVPTKAQRGGDAVLETIVEAVREGMGHATTPVAGIGVGTAGRVRVDDGSIAYAVESIMPGWAGQPVKARLLQEFGIPLAVMGDVQAHALGEARWGAAQGADTCIVLAPGTGMGGGFICHGRIVLGAHGFAGEVGATLNPLDGGGAVLESVASGSGIEARYEDLTGEHVSGAEISHRAYEGDEAARKVIEDAGRALGIALAGWVNVFDPDVAVVSGSVTKAGVLWHDALHKAYEAHVPAVLADLSIVEAGLGSDAPLIGASQYLLDSLGMGGR</sequence>
<dbReference type="AlphaFoldDB" id="A0A3N0AV19"/>
<gene>
    <name evidence="2" type="ORF">DMP06_09120</name>
</gene>
<evidence type="ECO:0000313" key="2">
    <source>
        <dbReference type="EMBL" id="RNL38414.1"/>
    </source>
</evidence>
<dbReference type="OrthoDB" id="8772678at2"/>
<dbReference type="Gene3D" id="3.30.420.40">
    <property type="match status" value="2"/>
</dbReference>
<reference evidence="3" key="1">
    <citation type="submission" date="2018-05" db="EMBL/GenBank/DDBJ databases">
        <title>Genome Sequencing of selected type strains of the family Eggerthellaceae.</title>
        <authorList>
            <person name="Danylec N."/>
            <person name="Stoll D.A."/>
            <person name="Doetsch A."/>
            <person name="Huch M."/>
        </authorList>
    </citation>
    <scope>NUCLEOTIDE SEQUENCE [LARGE SCALE GENOMIC DNA]</scope>
    <source>
        <strain evidence="3">DSM 24851</strain>
    </source>
</reference>
<organism evidence="2 3">
    <name type="scientific">Slackia equolifaciens</name>
    <dbReference type="NCBI Taxonomy" id="498718"/>
    <lineage>
        <taxon>Bacteria</taxon>
        <taxon>Bacillati</taxon>
        <taxon>Actinomycetota</taxon>
        <taxon>Coriobacteriia</taxon>
        <taxon>Eggerthellales</taxon>
        <taxon>Eggerthellaceae</taxon>
        <taxon>Slackia</taxon>
    </lineage>
</organism>
<name>A0A3N0AV19_9ACTN</name>
<dbReference type="Proteomes" id="UP000269591">
    <property type="component" value="Unassembled WGS sequence"/>
</dbReference>
<dbReference type="SUPFAM" id="SSF53067">
    <property type="entry name" value="Actin-like ATPase domain"/>
    <property type="match status" value="1"/>
</dbReference>
<keyword evidence="3" id="KW-1185">Reference proteome</keyword>
<accession>A0A3N0AV19</accession>
<dbReference type="Pfam" id="PF00480">
    <property type="entry name" value="ROK"/>
    <property type="match status" value="1"/>
</dbReference>
<dbReference type="InterPro" id="IPR043129">
    <property type="entry name" value="ATPase_NBD"/>
</dbReference>
<dbReference type="RefSeq" id="WP_123209430.1">
    <property type="nucleotide sequence ID" value="NZ_JBHTHO010000021.1"/>
</dbReference>
<dbReference type="PANTHER" id="PTHR18964:SF149">
    <property type="entry name" value="BIFUNCTIONAL UDP-N-ACETYLGLUCOSAMINE 2-EPIMERASE_N-ACETYLMANNOSAMINE KINASE"/>
    <property type="match status" value="1"/>
</dbReference>
<evidence type="ECO:0000313" key="3">
    <source>
        <dbReference type="Proteomes" id="UP000269591"/>
    </source>
</evidence>
<proteinExistence type="inferred from homology"/>
<comment type="caution">
    <text evidence="2">The sequence shown here is derived from an EMBL/GenBank/DDBJ whole genome shotgun (WGS) entry which is preliminary data.</text>
</comment>
<dbReference type="PANTHER" id="PTHR18964">
    <property type="entry name" value="ROK (REPRESSOR, ORF, KINASE) FAMILY"/>
    <property type="match status" value="1"/>
</dbReference>